<protein>
    <submittedName>
        <fullName evidence="1">Uncharacterized protein</fullName>
    </submittedName>
</protein>
<keyword evidence="2" id="KW-1185">Reference proteome</keyword>
<reference evidence="1 2" key="1">
    <citation type="journal article" date="2019" name="Int. J. Syst. Evol. Microbiol.">
        <title>The Global Catalogue of Microorganisms (GCM) 10K type strain sequencing project: providing services to taxonomists for standard genome sequencing and annotation.</title>
        <authorList>
            <consortium name="The Broad Institute Genomics Platform"/>
            <consortium name="The Broad Institute Genome Sequencing Center for Infectious Disease"/>
            <person name="Wu L."/>
            <person name="Ma J."/>
        </authorList>
    </citation>
    <scope>NUCLEOTIDE SEQUENCE [LARGE SCALE GENOMIC DNA]</scope>
    <source>
        <strain evidence="1 2">RDMS1</strain>
    </source>
</reference>
<gene>
    <name evidence="1" type="ORF">ACFQL7_28460</name>
</gene>
<evidence type="ECO:0000313" key="1">
    <source>
        <dbReference type="EMBL" id="MFC7193338.1"/>
    </source>
</evidence>
<name>A0ABD5YVS1_9EURY</name>
<dbReference type="AlphaFoldDB" id="A0ABD5YVS1"/>
<organism evidence="1 2">
    <name type="scientific">Halocatena marina</name>
    <dbReference type="NCBI Taxonomy" id="2934937"/>
    <lineage>
        <taxon>Archaea</taxon>
        <taxon>Methanobacteriati</taxon>
        <taxon>Methanobacteriota</taxon>
        <taxon>Stenosarchaea group</taxon>
        <taxon>Halobacteria</taxon>
        <taxon>Halobacteriales</taxon>
        <taxon>Natronomonadaceae</taxon>
        <taxon>Halocatena</taxon>
    </lineage>
</organism>
<dbReference type="EMBL" id="JBHTAX010000008">
    <property type="protein sequence ID" value="MFC7193338.1"/>
    <property type="molecule type" value="Genomic_DNA"/>
</dbReference>
<accession>A0ABD5YVS1</accession>
<proteinExistence type="predicted"/>
<dbReference type="RefSeq" id="WP_390207142.1">
    <property type="nucleotide sequence ID" value="NZ_JBHSZC010000007.1"/>
</dbReference>
<dbReference type="Proteomes" id="UP001596417">
    <property type="component" value="Unassembled WGS sequence"/>
</dbReference>
<sequence>MTAQRSDTRARRARTEGALRAVGNRRTHATVEITAKKDRYFHDALSVVKQGRPTAAPNPALHEWVVIYLAAQE</sequence>
<comment type="caution">
    <text evidence="1">The sequence shown here is derived from an EMBL/GenBank/DDBJ whole genome shotgun (WGS) entry which is preliminary data.</text>
</comment>
<evidence type="ECO:0000313" key="2">
    <source>
        <dbReference type="Proteomes" id="UP001596417"/>
    </source>
</evidence>